<keyword evidence="3" id="KW-0808">Transferase</keyword>
<reference evidence="4" key="1">
    <citation type="submission" date="2017-02" db="EMBL/GenBank/DDBJ databases">
        <authorList>
            <person name="Varghese N."/>
            <person name="Submissions S."/>
        </authorList>
    </citation>
    <scope>NUCLEOTIDE SEQUENCE [LARGE SCALE GENOMIC DNA]</scope>
    <source>
        <strain evidence="4">DSM 22270</strain>
    </source>
</reference>
<dbReference type="InterPro" id="IPR038731">
    <property type="entry name" value="RgtA/B/C-like"/>
</dbReference>
<dbReference type="OrthoDB" id="904806at2"/>
<feature type="transmembrane region" description="Helical" evidence="1">
    <location>
        <begin position="288"/>
        <end position="308"/>
    </location>
</feature>
<keyword evidence="3" id="KW-0328">Glycosyltransferase</keyword>
<gene>
    <name evidence="3" type="ORF">SAMN05660293_03154</name>
</gene>
<feature type="transmembrane region" description="Helical" evidence="1">
    <location>
        <begin position="6"/>
        <end position="24"/>
    </location>
</feature>
<dbReference type="AlphaFoldDB" id="A0A1T5FFR4"/>
<feature type="transmembrane region" description="Helical" evidence="1">
    <location>
        <begin position="197"/>
        <end position="214"/>
    </location>
</feature>
<keyword evidence="1" id="KW-0472">Membrane</keyword>
<dbReference type="EMBL" id="FUZA01000003">
    <property type="protein sequence ID" value="SKB95009.1"/>
    <property type="molecule type" value="Genomic_DNA"/>
</dbReference>
<dbReference type="RefSeq" id="WP_082215667.1">
    <property type="nucleotide sequence ID" value="NZ_FUZA01000003.1"/>
</dbReference>
<name>A0A1T5FFR4_9BACT</name>
<protein>
    <submittedName>
        <fullName evidence="3">Dolichyl-phosphate-mannose-protein mannosyltransferase</fullName>
    </submittedName>
</protein>
<dbReference type="GO" id="GO:0016757">
    <property type="term" value="F:glycosyltransferase activity"/>
    <property type="evidence" value="ECO:0007669"/>
    <property type="project" value="UniProtKB-KW"/>
</dbReference>
<feature type="transmembrane region" description="Helical" evidence="1">
    <location>
        <begin position="248"/>
        <end position="267"/>
    </location>
</feature>
<feature type="transmembrane region" description="Helical" evidence="1">
    <location>
        <begin position="443"/>
        <end position="464"/>
    </location>
</feature>
<keyword evidence="1" id="KW-1133">Transmembrane helix</keyword>
<keyword evidence="1" id="KW-0812">Transmembrane</keyword>
<feature type="transmembrane region" description="Helical" evidence="1">
    <location>
        <begin position="59"/>
        <end position="80"/>
    </location>
</feature>
<dbReference type="STRING" id="651661.SAMN05660293_03154"/>
<accession>A0A1T5FFR4</accession>
<proteinExistence type="predicted"/>
<feature type="domain" description="Glycosyltransferase RgtA/B/C/D-like" evidence="2">
    <location>
        <begin position="184"/>
        <end position="327"/>
    </location>
</feature>
<evidence type="ECO:0000313" key="3">
    <source>
        <dbReference type="EMBL" id="SKB95009.1"/>
    </source>
</evidence>
<dbReference type="Proteomes" id="UP000190897">
    <property type="component" value="Unassembled WGS sequence"/>
</dbReference>
<evidence type="ECO:0000313" key="4">
    <source>
        <dbReference type="Proteomes" id="UP000190897"/>
    </source>
</evidence>
<dbReference type="Pfam" id="PF13231">
    <property type="entry name" value="PMT_2"/>
    <property type="match status" value="1"/>
</dbReference>
<feature type="transmembrane region" description="Helical" evidence="1">
    <location>
        <begin position="109"/>
        <end position="135"/>
    </location>
</feature>
<evidence type="ECO:0000259" key="2">
    <source>
        <dbReference type="Pfam" id="PF13231"/>
    </source>
</evidence>
<feature type="transmembrane region" description="Helical" evidence="1">
    <location>
        <begin position="314"/>
        <end position="334"/>
    </location>
</feature>
<feature type="transmembrane region" description="Helical" evidence="1">
    <location>
        <begin position="470"/>
        <end position="489"/>
    </location>
</feature>
<feature type="transmembrane region" description="Helical" evidence="1">
    <location>
        <begin position="529"/>
        <end position="550"/>
    </location>
</feature>
<feature type="transmembrane region" description="Helical" evidence="1">
    <location>
        <begin position="221"/>
        <end position="242"/>
    </location>
</feature>
<feature type="transmembrane region" description="Helical" evidence="1">
    <location>
        <begin position="31"/>
        <end position="53"/>
    </location>
</feature>
<organism evidence="3 4">
    <name type="scientific">Dyadobacter psychrophilus</name>
    <dbReference type="NCBI Taxonomy" id="651661"/>
    <lineage>
        <taxon>Bacteria</taxon>
        <taxon>Pseudomonadati</taxon>
        <taxon>Bacteroidota</taxon>
        <taxon>Cytophagia</taxon>
        <taxon>Cytophagales</taxon>
        <taxon>Spirosomataceae</taxon>
        <taxon>Dyadobacter</taxon>
    </lineage>
</organism>
<evidence type="ECO:0000256" key="1">
    <source>
        <dbReference type="SAM" id="Phobius"/>
    </source>
</evidence>
<sequence>MGFVYWLAFLLFLYSISFVAKKIAQPSLAEWLIVCFMLFVGSIIPAGFILSAFDLTAQTWAWIAATFVALGIHYVIWSSLIQSQPSYSIRAVTANRAATFRFWTKELSVYLKTIFFFMFGTIAVIAVTNLILVLFTAPNEWDSMTGHLNRAIRYIQRGTMAHFGGTNWNMDTYPKSLTTIQIYSYLISGKIENAFKLIHHTSYYITLVCVFGIAQRIGRNLSASFFCALAYGMFLNFLMQAVTTETDIVLTAYLSCLLYFLFTYYSTRNNKYLYLSGLAFGIVFGHKVTFALLLPSVFVIMLYTVFLAPDLKVFFNRFIKLAIAIFLGMLVYTFPTGYIKNIMVFGHPIGPPTALKHQSVERFGSLPNLFEQGSRNVVRYTYEFCNLDGIRNAQWGYDLNTVMRKPLVILEDKLRMRLDEETEYAIVPFSFQRRFDNFNANPYWGVFGFALILPLIFLTLIRVFRSRVHWFLALAFCLHFAAISYSAVYDPFKGRYFIETGLFGVLFLLLLFSNHRLSILKPRRNIWKGYIMIVVGLACISAVMSVYLNIRCLPIAAYGYKSALETDRIQLQTFARPDITKAYQTFDSIVPKDATVALATINDDFEYPLYGEDLSRKLISINPFEQGLKPIPKEADYLFYAKSVINDTSRIKSLPQDIRLGSDTTITNVAVRGEDYYLRKLK</sequence>
<feature type="transmembrane region" description="Helical" evidence="1">
    <location>
        <begin position="496"/>
        <end position="517"/>
    </location>
</feature>
<keyword evidence="4" id="KW-1185">Reference proteome</keyword>